<reference evidence="1 2" key="1">
    <citation type="submission" date="2019-09" db="EMBL/GenBank/DDBJ databases">
        <title>Paraburkholderia podalyriae sp. nov., A South African Podalyria-associated rhizobium.</title>
        <authorList>
            <person name="Mavima L."/>
            <person name="Beukes C.W."/>
            <person name="Palmer M."/>
            <person name="De Meyer S.E."/>
            <person name="James E.K."/>
            <person name="Maluk M."/>
            <person name="Avontuur J.R."/>
            <person name="Chan W.Y."/>
            <person name="Venter S.N."/>
            <person name="Steenkamp E.T."/>
        </authorList>
    </citation>
    <scope>NUCLEOTIDE SEQUENCE [LARGE SCALE GENOMIC DNA]</scope>
    <source>
        <strain evidence="1 2">WC7.3b</strain>
    </source>
</reference>
<name>A0ABR7PZA7_9BURK</name>
<gene>
    <name evidence="1" type="ORF">F6X42_35420</name>
</gene>
<evidence type="ECO:0000313" key="1">
    <source>
        <dbReference type="EMBL" id="MBC8751614.1"/>
    </source>
</evidence>
<sequence length="73" mass="8180">MTAASLSVSSSNEYVSYGRLCRSPLNVRKKAPTGIEGLAETNAENGLMQINLRRLRFFWTQIWGKTCDPNWSG</sequence>
<protein>
    <submittedName>
        <fullName evidence="1">Uncharacterized protein</fullName>
    </submittedName>
</protein>
<dbReference type="Proteomes" id="UP000736373">
    <property type="component" value="Unassembled WGS sequence"/>
</dbReference>
<proteinExistence type="predicted"/>
<comment type="caution">
    <text evidence="1">The sequence shown here is derived from an EMBL/GenBank/DDBJ whole genome shotgun (WGS) entry which is preliminary data.</text>
</comment>
<evidence type="ECO:0000313" key="2">
    <source>
        <dbReference type="Proteomes" id="UP000736373"/>
    </source>
</evidence>
<keyword evidence="2" id="KW-1185">Reference proteome</keyword>
<organism evidence="1 2">
    <name type="scientific">Paraburkholderia podalyriae</name>
    <dbReference type="NCBI Taxonomy" id="1938811"/>
    <lineage>
        <taxon>Bacteria</taxon>
        <taxon>Pseudomonadati</taxon>
        <taxon>Pseudomonadota</taxon>
        <taxon>Betaproteobacteria</taxon>
        <taxon>Burkholderiales</taxon>
        <taxon>Burkholderiaceae</taxon>
        <taxon>Paraburkholderia</taxon>
    </lineage>
</organism>
<accession>A0ABR7PZA7</accession>
<dbReference type="EMBL" id="VZQQ01000061">
    <property type="protein sequence ID" value="MBC8751614.1"/>
    <property type="molecule type" value="Genomic_DNA"/>
</dbReference>